<evidence type="ECO:0000256" key="2">
    <source>
        <dbReference type="SAM" id="Phobius"/>
    </source>
</evidence>
<evidence type="ECO:0000313" key="5">
    <source>
        <dbReference type="EMBL" id="ARU03481.1"/>
    </source>
</evidence>
<dbReference type="SUPFAM" id="SSF49373">
    <property type="entry name" value="Invasin/intimin cell-adhesion fragments"/>
    <property type="match status" value="1"/>
</dbReference>
<evidence type="ECO:0000313" key="6">
    <source>
        <dbReference type="Proteomes" id="UP000196138"/>
    </source>
</evidence>
<keyword evidence="2" id="KW-0812">Transmembrane</keyword>
<feature type="domain" description="Big-1" evidence="4">
    <location>
        <begin position="356"/>
        <end position="449"/>
    </location>
</feature>
<evidence type="ECO:0000259" key="4">
    <source>
        <dbReference type="PROSITE" id="PS51127"/>
    </source>
</evidence>
<dbReference type="KEGG" id="cser:CCO03_01195"/>
<dbReference type="InterPro" id="IPR013783">
    <property type="entry name" value="Ig-like_fold"/>
</dbReference>
<evidence type="ECO:0000256" key="3">
    <source>
        <dbReference type="SAM" id="SignalP"/>
    </source>
</evidence>
<dbReference type="Gene3D" id="2.60.40.10">
    <property type="entry name" value="Immunoglobulins"/>
    <property type="match status" value="1"/>
</dbReference>
<keyword evidence="2" id="KW-0472">Membrane</keyword>
<proteinExistence type="inferred from homology"/>
<dbReference type="InterPro" id="IPR008964">
    <property type="entry name" value="Invasin/intimin_cell_adhesion"/>
</dbReference>
<comment type="similarity">
    <text evidence="1">Belongs to the intimin/invasin family.</text>
</comment>
<dbReference type="EMBL" id="CP021455">
    <property type="protein sequence ID" value="ARU03481.1"/>
    <property type="molecule type" value="Genomic_DNA"/>
</dbReference>
<keyword evidence="3" id="KW-0732">Signal</keyword>
<keyword evidence="2" id="KW-1133">Transmembrane helix</keyword>
<accession>A0A1Y0EJ81</accession>
<name>A0A1Y0EJ81_9BURK</name>
<organism evidence="5 6">
    <name type="scientific">Comamonas serinivorans</name>
    <dbReference type="NCBI Taxonomy" id="1082851"/>
    <lineage>
        <taxon>Bacteria</taxon>
        <taxon>Pseudomonadati</taxon>
        <taxon>Pseudomonadota</taxon>
        <taxon>Betaproteobacteria</taxon>
        <taxon>Burkholderiales</taxon>
        <taxon>Comamonadaceae</taxon>
        <taxon>Comamonas</taxon>
    </lineage>
</organism>
<feature type="transmembrane region" description="Helical" evidence="2">
    <location>
        <begin position="462"/>
        <end position="481"/>
    </location>
</feature>
<dbReference type="OrthoDB" id="7069018at2"/>
<feature type="chain" id="PRO_5013231262" description="Big-1 domain-containing protein" evidence="3">
    <location>
        <begin position="24"/>
        <end position="487"/>
    </location>
</feature>
<dbReference type="RefSeq" id="WP_087276143.1">
    <property type="nucleotide sequence ID" value="NZ_CP021455.1"/>
</dbReference>
<dbReference type="AlphaFoldDB" id="A0A1Y0EJ81"/>
<keyword evidence="6" id="KW-1185">Reference proteome</keyword>
<dbReference type="InterPro" id="IPR003344">
    <property type="entry name" value="Big_1_dom"/>
</dbReference>
<protein>
    <recommendedName>
        <fullName evidence="4">Big-1 domain-containing protein</fullName>
    </recommendedName>
</protein>
<dbReference type="PROSITE" id="PS51127">
    <property type="entry name" value="BIG1"/>
    <property type="match status" value="1"/>
</dbReference>
<reference evidence="5 6" key="1">
    <citation type="submission" date="2017-05" db="EMBL/GenBank/DDBJ databases">
        <authorList>
            <person name="Song R."/>
            <person name="Chenine A.L."/>
            <person name="Ruprecht R.M."/>
        </authorList>
    </citation>
    <scope>NUCLEOTIDE SEQUENCE [LARGE SCALE GENOMIC DNA]</scope>
    <source>
        <strain evidence="5 6">DSM 26136</strain>
    </source>
</reference>
<feature type="signal peptide" evidence="3">
    <location>
        <begin position="1"/>
        <end position="23"/>
    </location>
</feature>
<evidence type="ECO:0000256" key="1">
    <source>
        <dbReference type="ARBA" id="ARBA00010116"/>
    </source>
</evidence>
<gene>
    <name evidence="5" type="ORF">CCO03_01195</name>
</gene>
<sequence>MHLWLRAGTLTSLLVASVGGAQAAPACQVLFHGNTSGLAYTILMNAGVDVTTTSTLDYFVSPANHSLSHLNAFDAVWFQYGLGSADPALMAPSFTTYLQQGHAVHFAGDVSNYDAMEALMQGVLPNVLQASVGLSSLSFSNSYGPWSVQTSSSLTQTPRAVSPGSLSFDNGRALANVPANHRVLSAGPLTLMSAFDDGSMQSGQGRVSHFGDTGNLGSQSPQSPVGLLLHNVQAFLLAPRDCEAPLQANDDTGTVTGASGGVAVADVLANDFINLTRATPATGDRTNLTLTEVPGSNTSPAGHRMVLDGATGAVTVPAGTPPGTYELHYSLCEVARPGNCEQARVEVVVTAGPPVTLSFTQTSPTHPVGSLHQAQATVTDADGFPVTNTAVTFTVSAGPNAGYSATVLTDAQGQALWSYTGSATPGIDILTATALSGSLTAPALQVEWLAAPAAATVQPVPGVSTLGMALLGALMSLVGLWRRRPGR</sequence>
<dbReference type="Proteomes" id="UP000196138">
    <property type="component" value="Chromosome"/>
</dbReference>